<dbReference type="SUPFAM" id="SSF51998">
    <property type="entry name" value="PFL-like glycyl radical enzymes"/>
    <property type="match status" value="1"/>
</dbReference>
<evidence type="ECO:0000256" key="10">
    <source>
        <dbReference type="RuleBase" id="RU003410"/>
    </source>
</evidence>
<dbReference type="GO" id="GO:0005524">
    <property type="term" value="F:ATP binding"/>
    <property type="evidence" value="ECO:0007669"/>
    <property type="project" value="UniProtKB-KW"/>
</dbReference>
<dbReference type="InterPro" id="IPR000788">
    <property type="entry name" value="RNR_lg_C"/>
</dbReference>
<evidence type="ECO:0000313" key="13">
    <source>
        <dbReference type="Proteomes" id="UP000004594"/>
    </source>
</evidence>
<dbReference type="NCBIfam" id="TIGR02506">
    <property type="entry name" value="NrdE_NrdA"/>
    <property type="match status" value="1"/>
</dbReference>
<keyword evidence="3" id="KW-0021">Allosteric enzyme</keyword>
<comment type="caution">
    <text evidence="12">The sequence shown here is derived from an EMBL/GenBank/DDBJ whole genome shotgun (WGS) entry which is preliminary data.</text>
</comment>
<dbReference type="UniPathway" id="UPA00326"/>
<evidence type="ECO:0000256" key="4">
    <source>
        <dbReference type="ARBA" id="ARBA00022741"/>
    </source>
</evidence>
<dbReference type="AlphaFoldDB" id="E4L945"/>
<keyword evidence="7 10" id="KW-0215">Deoxyribonucleotide synthesis</keyword>
<evidence type="ECO:0000313" key="12">
    <source>
        <dbReference type="EMBL" id="EFR42682.1"/>
    </source>
</evidence>
<evidence type="ECO:0000256" key="6">
    <source>
        <dbReference type="ARBA" id="ARBA00023002"/>
    </source>
</evidence>
<evidence type="ECO:0000256" key="5">
    <source>
        <dbReference type="ARBA" id="ARBA00022840"/>
    </source>
</evidence>
<keyword evidence="8" id="KW-1015">Disulfide bond</keyword>
<dbReference type="EMBL" id="AENT01000021">
    <property type="protein sequence ID" value="EFR42682.1"/>
    <property type="molecule type" value="Genomic_DNA"/>
</dbReference>
<evidence type="ECO:0000256" key="1">
    <source>
        <dbReference type="ARBA" id="ARBA00010406"/>
    </source>
</evidence>
<dbReference type="InterPro" id="IPR013554">
    <property type="entry name" value="RNR_N"/>
</dbReference>
<protein>
    <recommendedName>
        <fullName evidence="2 10">Ribonucleoside-diphosphate reductase</fullName>
        <ecNumber evidence="2 10">1.17.4.1</ecNumber>
    </recommendedName>
</protein>
<comment type="function">
    <text evidence="10">Provides the precursors necessary for DNA synthesis. Catalyzes the biosynthesis of deoxyribonucleotides from the corresponding ribonucleotides.</text>
</comment>
<dbReference type="SUPFAM" id="SSF48168">
    <property type="entry name" value="R1 subunit of ribonucleotide reductase, N-terminal domain"/>
    <property type="match status" value="1"/>
</dbReference>
<dbReference type="EC" id="1.17.4.1" evidence="2 10"/>
<dbReference type="RefSeq" id="WP_007554701.1">
    <property type="nucleotide sequence ID" value="NZ_AENT01000021.1"/>
</dbReference>
<dbReference type="GO" id="GO:0005971">
    <property type="term" value="C:ribonucleoside-diphosphate reductase complex"/>
    <property type="evidence" value="ECO:0007669"/>
    <property type="project" value="TreeGrafter"/>
</dbReference>
<dbReference type="NCBIfam" id="TIGR04170">
    <property type="entry name" value="RNR_1b_NrdE"/>
    <property type="match status" value="1"/>
</dbReference>
<proteinExistence type="inferred from homology"/>
<dbReference type="Pfam" id="PF00317">
    <property type="entry name" value="Ribonuc_red_lgN"/>
    <property type="match status" value="1"/>
</dbReference>
<dbReference type="PROSITE" id="PS00089">
    <property type="entry name" value="RIBORED_LARGE"/>
    <property type="match status" value="1"/>
</dbReference>
<evidence type="ECO:0000256" key="8">
    <source>
        <dbReference type="ARBA" id="ARBA00023157"/>
    </source>
</evidence>
<dbReference type="InterPro" id="IPR008926">
    <property type="entry name" value="RNR_R1-su_N"/>
</dbReference>
<gene>
    <name evidence="12" type="ORF">HMPREF9220_0654</name>
</gene>
<dbReference type="Gene3D" id="1.10.1650.20">
    <property type="match status" value="1"/>
</dbReference>
<keyword evidence="5" id="KW-0067">ATP-binding</keyword>
<evidence type="ECO:0000256" key="9">
    <source>
        <dbReference type="ARBA" id="ARBA00047754"/>
    </source>
</evidence>
<accession>E4L945</accession>
<dbReference type="InterPro" id="IPR039718">
    <property type="entry name" value="Rrm1"/>
</dbReference>
<evidence type="ECO:0000256" key="2">
    <source>
        <dbReference type="ARBA" id="ARBA00012274"/>
    </source>
</evidence>
<evidence type="ECO:0000256" key="3">
    <source>
        <dbReference type="ARBA" id="ARBA00022533"/>
    </source>
</evidence>
<dbReference type="PANTHER" id="PTHR11573">
    <property type="entry name" value="RIBONUCLEOSIDE-DIPHOSPHATE REDUCTASE LARGE CHAIN"/>
    <property type="match status" value="1"/>
</dbReference>
<dbReference type="InterPro" id="IPR013509">
    <property type="entry name" value="RNR_lsu_N"/>
</dbReference>
<sequence length="730" mass="82969">MSKTSSEKYISLNALTKFKDEDGKYHFQSDKEAVQEYIKTQIEPSMMKFSTLEEKLKYLVDNNYYDEEILNRYSKTFIREIYAIGKEYDFKFRNLMGAMKFYTSYGLRTDDKKYYLETFTERAIMNALFLANGSEDLAKNLVGDILSNRFQPATPTFLNAGKKRRGEYISCYLLRLEDNMESIARGVATSLQLSKRGGGVALCLTNLREGQAPIKGIKNQSSGVVPVMKLLEDTFSYANQLGQRQGAGAVYLSAHHPEILKFLDTKRENADEKIRIKSLSLGVVIPDITFQLAQKGEDMALFSPYDIYKVYGKPMTDISITKEYENLLRNDKVRKTYINARKFFQTLAEIQFESGYPYILYEDTVNERNPHKKAGRIVMSNLCSEIAQVSTASTYTEDMSYYHVGQDICCNLGSINIAEAMKDGKNFGEMIGRAVEALDRVSRASDLNCAPSIKRGNEENHAIGLGAMNLHGFLSTHHIYYDTPEAVDFTDMFFYATAYYAFKASHYMAMKKGAFTGFADSEYADGSYFKKYTEELNAPKTERVKELFEKYNFYIPTQEDWKVLVEDIKKNGLANAHLLAVAPTGSISYLSSCTPSLQPVVSPVEVRKEGKLGRVYVPAYEIDDENYKYYEKGAYEVGPDAIIDVAAAAQKHVDQAIAMTLFVTSQATTRDLNRAYIRAFKKKCSSIYYVRIRQDVLEGSEKFEEDSIIKNENKEVRNCDGSEECQTCMI</sequence>
<name>E4L945_9FIRM</name>
<dbReference type="CDD" id="cd01679">
    <property type="entry name" value="RNR_I"/>
    <property type="match status" value="1"/>
</dbReference>
<evidence type="ECO:0000259" key="11">
    <source>
        <dbReference type="PROSITE" id="PS00089"/>
    </source>
</evidence>
<dbReference type="Pfam" id="PF02867">
    <property type="entry name" value="Ribonuc_red_lgC"/>
    <property type="match status" value="1"/>
</dbReference>
<dbReference type="OrthoDB" id="9762933at2"/>
<dbReference type="Pfam" id="PF08343">
    <property type="entry name" value="RNR_N"/>
    <property type="match status" value="1"/>
</dbReference>
<dbReference type="GO" id="GO:0004748">
    <property type="term" value="F:ribonucleoside-diphosphate reductase activity, thioredoxin disulfide as acceptor"/>
    <property type="evidence" value="ECO:0007669"/>
    <property type="project" value="UniProtKB-EC"/>
</dbReference>
<dbReference type="eggNOG" id="COG0209">
    <property type="taxonomic scope" value="Bacteria"/>
</dbReference>
<dbReference type="InterPro" id="IPR026459">
    <property type="entry name" value="RNR_1b_NrdE"/>
</dbReference>
<keyword evidence="6 10" id="KW-0560">Oxidoreductase</keyword>
<evidence type="ECO:0000256" key="7">
    <source>
        <dbReference type="ARBA" id="ARBA00023116"/>
    </source>
</evidence>
<comment type="catalytic activity">
    <reaction evidence="9 10">
        <text>a 2'-deoxyribonucleoside 5'-diphosphate + [thioredoxin]-disulfide + H2O = a ribonucleoside 5'-diphosphate + [thioredoxin]-dithiol</text>
        <dbReference type="Rhea" id="RHEA:23252"/>
        <dbReference type="Rhea" id="RHEA-COMP:10698"/>
        <dbReference type="Rhea" id="RHEA-COMP:10700"/>
        <dbReference type="ChEBI" id="CHEBI:15377"/>
        <dbReference type="ChEBI" id="CHEBI:29950"/>
        <dbReference type="ChEBI" id="CHEBI:50058"/>
        <dbReference type="ChEBI" id="CHEBI:57930"/>
        <dbReference type="ChEBI" id="CHEBI:73316"/>
        <dbReference type="EC" id="1.17.4.1"/>
    </reaction>
</comment>
<comment type="similarity">
    <text evidence="1 10">Belongs to the ribonucleoside diphosphate reductase large chain family.</text>
</comment>
<dbReference type="GO" id="GO:0009263">
    <property type="term" value="P:deoxyribonucleotide biosynthetic process"/>
    <property type="evidence" value="ECO:0007669"/>
    <property type="project" value="UniProtKB-KW"/>
</dbReference>
<dbReference type="PRINTS" id="PR01183">
    <property type="entry name" value="RIBORDTASEM1"/>
</dbReference>
<keyword evidence="4" id="KW-0547">Nucleotide-binding</keyword>
<dbReference type="InterPro" id="IPR013346">
    <property type="entry name" value="NrdE_NrdA_C"/>
</dbReference>
<feature type="domain" description="Ribonucleotide reductase large subunit" evidence="11">
    <location>
        <begin position="561"/>
        <end position="583"/>
    </location>
</feature>
<dbReference type="Proteomes" id="UP000004594">
    <property type="component" value="Unassembled WGS sequence"/>
</dbReference>
<reference evidence="12 13" key="1">
    <citation type="submission" date="2010-11" db="EMBL/GenBank/DDBJ databases">
        <authorList>
            <person name="Durkin A.S."/>
            <person name="Madupu R."/>
            <person name="Torralba M."/>
            <person name="Gillis M."/>
            <person name="Methe B."/>
            <person name="Sutton G."/>
            <person name="Nelson K.E."/>
        </authorList>
    </citation>
    <scope>NUCLEOTIDE SEQUENCE [LARGE SCALE GENOMIC DNA]</scope>
    <source>
        <strain evidence="12 13">UPII 345-E</strain>
    </source>
</reference>
<organism evidence="12 13">
    <name type="scientific">Dialister micraerophilus UPII 345-E</name>
    <dbReference type="NCBI Taxonomy" id="910314"/>
    <lineage>
        <taxon>Bacteria</taxon>
        <taxon>Bacillati</taxon>
        <taxon>Bacillota</taxon>
        <taxon>Negativicutes</taxon>
        <taxon>Veillonellales</taxon>
        <taxon>Veillonellaceae</taxon>
        <taxon>Dialister</taxon>
    </lineage>
</organism>
<dbReference type="Gene3D" id="3.20.70.20">
    <property type="match status" value="1"/>
</dbReference>
<dbReference type="PANTHER" id="PTHR11573:SF30">
    <property type="entry name" value="RIBONUCLEOSIDE-DIPHOSPHATE REDUCTASE 2 SUBUNIT ALPHA"/>
    <property type="match status" value="1"/>
</dbReference>